<proteinExistence type="predicted"/>
<evidence type="ECO:0000313" key="1">
    <source>
        <dbReference type="EMBL" id="KXA98002.1"/>
    </source>
</evidence>
<organism evidence="1 2">
    <name type="scientific">candidate division MSBL1 archaeon SCGC-AAA259I09</name>
    <dbReference type="NCBI Taxonomy" id="1698267"/>
    <lineage>
        <taxon>Archaea</taxon>
        <taxon>Methanobacteriati</taxon>
        <taxon>Methanobacteriota</taxon>
        <taxon>candidate division MSBL1</taxon>
    </lineage>
</organism>
<evidence type="ECO:0000313" key="2">
    <source>
        <dbReference type="Proteomes" id="UP000070463"/>
    </source>
</evidence>
<keyword evidence="2" id="KW-1185">Reference proteome</keyword>
<name>A0A133UUW7_9EURY</name>
<dbReference type="AlphaFoldDB" id="A0A133UUW7"/>
<dbReference type="Proteomes" id="UP000070463">
    <property type="component" value="Unassembled WGS sequence"/>
</dbReference>
<dbReference type="EMBL" id="LHXR01000012">
    <property type="protein sequence ID" value="KXA98002.1"/>
    <property type="molecule type" value="Genomic_DNA"/>
</dbReference>
<protein>
    <submittedName>
        <fullName evidence="1">Uncharacterized protein</fullName>
    </submittedName>
</protein>
<reference evidence="1 2" key="1">
    <citation type="journal article" date="2016" name="Sci. Rep.">
        <title>Metabolic traits of an uncultured archaeal lineage -MSBL1- from brine pools of the Red Sea.</title>
        <authorList>
            <person name="Mwirichia R."/>
            <person name="Alam I."/>
            <person name="Rashid M."/>
            <person name="Vinu M."/>
            <person name="Ba-Alawi W."/>
            <person name="Anthony Kamau A."/>
            <person name="Kamanda Ngugi D."/>
            <person name="Goker M."/>
            <person name="Klenk H.P."/>
            <person name="Bajic V."/>
            <person name="Stingl U."/>
        </authorList>
    </citation>
    <scope>NUCLEOTIDE SEQUENCE [LARGE SCALE GENOMIC DNA]</scope>
    <source>
        <strain evidence="1">SCGC-AAA259I09</strain>
    </source>
</reference>
<gene>
    <name evidence="1" type="ORF">AKJ37_01705</name>
</gene>
<comment type="caution">
    <text evidence="1">The sequence shown here is derived from an EMBL/GenBank/DDBJ whole genome shotgun (WGS) entry which is preliminary data.</text>
</comment>
<sequence length="423" mass="48914">MLDINHRVPIYWEPGRLGSVEGREPEMEGEEFFLLAVALQMKRRGRRRLEWTELRDTLTCSLDFRQPAMENLQRKGLIKKVGKRKDDKLYSITSAGEKLILGKKKDIVDNAVVNGPMKKKHGKVMKKVIEDRVLHIEHVWVDPHIVSEGMGGPDLTVTPVTRTGSFLCHKQYAVEVTKDPSTDQKRLVGHFENNRDNKTPTIFVPVYERKRLDVANVLEREYPDATPAFSEENFFRRPFNPETFCIETSYSVEKVDEKVNVSNLSKLRDMLKVDRKIIEMRRRELKKEPGERIPIHATRSGEIREEELALINEDRIIPKYQIRSGTGTDRQYHGIGTALSKDATDAKLEELDRFEETLKKWEKKTGMRRGGSSKGRPLEEKIRRALKKGKPSVRDGYLWIGSEKVCKYTPEAQKVLDKTVYGR</sequence>
<accession>A0A133UUW7</accession>